<protein>
    <submittedName>
        <fullName evidence="2">Uncharacterized protein</fullName>
    </submittedName>
</protein>
<feature type="region of interest" description="Disordered" evidence="1">
    <location>
        <begin position="1"/>
        <end position="58"/>
    </location>
</feature>
<dbReference type="RefSeq" id="WP_007799948.1">
    <property type="nucleotide sequence ID" value="NZ_DS022276.1"/>
</dbReference>
<comment type="caution">
    <text evidence="2">The sequence shown here is derived from an EMBL/GenBank/DDBJ whole genome shotgun (WGS) entry which is preliminary data.</text>
</comment>
<evidence type="ECO:0000256" key="1">
    <source>
        <dbReference type="SAM" id="MobiDB-lite"/>
    </source>
</evidence>
<dbReference type="EMBL" id="AATQ01000085">
    <property type="protein sequence ID" value="EAU43486.1"/>
    <property type="molecule type" value="Genomic_DNA"/>
</dbReference>
<name>Q0FH16_SALBH</name>
<keyword evidence="3" id="KW-1185">Reference proteome</keyword>
<dbReference type="AlphaFoldDB" id="Q0FH16"/>
<accession>Q0FH16</accession>
<dbReference type="Proteomes" id="UP000006230">
    <property type="component" value="Unassembled WGS sequence"/>
</dbReference>
<proteinExistence type="predicted"/>
<sequence length="58" mass="6557">MSKVINLNKARKARDKADKRATADRNAALHGRSKADKALDKSVTERAERDLDGHRRDE</sequence>
<feature type="compositionally biased region" description="Basic and acidic residues" evidence="1">
    <location>
        <begin position="33"/>
        <end position="58"/>
    </location>
</feature>
<organism evidence="2 3">
    <name type="scientific">Salipiger bermudensis (strain DSM 26914 / JCM 13377 / KCTC 12554 / HTCC2601)</name>
    <name type="common">Pelagibaca bermudensis</name>
    <dbReference type="NCBI Taxonomy" id="314265"/>
    <lineage>
        <taxon>Bacteria</taxon>
        <taxon>Pseudomonadati</taxon>
        <taxon>Pseudomonadota</taxon>
        <taxon>Alphaproteobacteria</taxon>
        <taxon>Rhodobacterales</taxon>
        <taxon>Roseobacteraceae</taxon>
        <taxon>Salipiger</taxon>
    </lineage>
</organism>
<reference evidence="2 3" key="1">
    <citation type="journal article" date="2010" name="J. Bacteriol.">
        <title>Genome sequences of Pelagibaca bermudensis HTCC2601T and Maritimibacter alkaliphilus HTCC2654T, the type strains of two marine Roseobacter genera.</title>
        <authorList>
            <person name="Thrash J.C."/>
            <person name="Cho J.C."/>
            <person name="Ferriera S."/>
            <person name="Johnson J."/>
            <person name="Vergin K.L."/>
            <person name="Giovannoni S.J."/>
        </authorList>
    </citation>
    <scope>NUCLEOTIDE SEQUENCE [LARGE SCALE GENOMIC DNA]</scope>
    <source>
        <strain evidence="3">DSM 26914 / JCM 13377 / KCTC 12554 / HTCC2601</strain>
    </source>
</reference>
<dbReference type="HOGENOM" id="CLU_187649_2_1_5"/>
<evidence type="ECO:0000313" key="2">
    <source>
        <dbReference type="EMBL" id="EAU43486.1"/>
    </source>
</evidence>
<evidence type="ECO:0000313" key="3">
    <source>
        <dbReference type="Proteomes" id="UP000006230"/>
    </source>
</evidence>
<dbReference type="Pfam" id="PF13770">
    <property type="entry name" value="DUF4169"/>
    <property type="match status" value="1"/>
</dbReference>
<dbReference type="InterPro" id="IPR025227">
    <property type="entry name" value="DUF4169"/>
</dbReference>
<gene>
    <name evidence="2" type="ORF">R2601_23373</name>
</gene>
<dbReference type="STRING" id="314265.R2601_23373"/>
<dbReference type="OrthoDB" id="7192657at2"/>